<feature type="signal peptide" evidence="3">
    <location>
        <begin position="1"/>
        <end position="32"/>
    </location>
</feature>
<feature type="compositionally biased region" description="Polar residues" evidence="1">
    <location>
        <begin position="46"/>
        <end position="56"/>
    </location>
</feature>
<evidence type="ECO:0000256" key="3">
    <source>
        <dbReference type="SAM" id="SignalP"/>
    </source>
</evidence>
<sequence length="159" mass="17619">MSVFQPGRKPLCPYMELPVLTQLFLVLASVLTTSDPSEHKHRRPSNSEAASSDTLQSEWSASTDAINKINGAQMSWRPCALLPIVLIFTLISAGQGAAWTPAEGRSSVPGHSGAWRGTTVLMMAVCSCCVLWHVEMQRWRQRCERVARHLGEDHHGNWP</sequence>
<dbReference type="AlphaFoldDB" id="A0AAV2MJA6"/>
<keyword evidence="2" id="KW-0812">Transmembrane</keyword>
<feature type="transmembrane region" description="Helical" evidence="2">
    <location>
        <begin position="114"/>
        <end position="134"/>
    </location>
</feature>
<name>A0AAV2MJA6_KNICA</name>
<keyword evidence="2" id="KW-1133">Transmembrane helix</keyword>
<feature type="region of interest" description="Disordered" evidence="1">
    <location>
        <begin position="35"/>
        <end position="56"/>
    </location>
</feature>
<protein>
    <submittedName>
        <fullName evidence="4">Uncharacterized protein</fullName>
    </submittedName>
</protein>
<proteinExistence type="predicted"/>
<reference evidence="4 5" key="1">
    <citation type="submission" date="2024-04" db="EMBL/GenBank/DDBJ databases">
        <authorList>
            <person name="Waldvogel A.-M."/>
            <person name="Schoenle A."/>
        </authorList>
    </citation>
    <scope>NUCLEOTIDE SEQUENCE [LARGE SCALE GENOMIC DNA]</scope>
</reference>
<keyword evidence="2" id="KW-0472">Membrane</keyword>
<keyword evidence="5" id="KW-1185">Reference proteome</keyword>
<accession>A0AAV2MJA6</accession>
<organism evidence="4 5">
    <name type="scientific">Knipowitschia caucasica</name>
    <name type="common">Caucasian dwarf goby</name>
    <name type="synonym">Pomatoschistus caucasicus</name>
    <dbReference type="NCBI Taxonomy" id="637954"/>
    <lineage>
        <taxon>Eukaryota</taxon>
        <taxon>Metazoa</taxon>
        <taxon>Chordata</taxon>
        <taxon>Craniata</taxon>
        <taxon>Vertebrata</taxon>
        <taxon>Euteleostomi</taxon>
        <taxon>Actinopterygii</taxon>
        <taxon>Neopterygii</taxon>
        <taxon>Teleostei</taxon>
        <taxon>Neoteleostei</taxon>
        <taxon>Acanthomorphata</taxon>
        <taxon>Gobiaria</taxon>
        <taxon>Gobiiformes</taxon>
        <taxon>Gobioidei</taxon>
        <taxon>Gobiidae</taxon>
        <taxon>Gobiinae</taxon>
        <taxon>Knipowitschia</taxon>
    </lineage>
</organism>
<gene>
    <name evidence="4" type="ORF">KC01_LOCUS39593</name>
</gene>
<evidence type="ECO:0000313" key="5">
    <source>
        <dbReference type="Proteomes" id="UP001497482"/>
    </source>
</evidence>
<keyword evidence="3" id="KW-0732">Signal</keyword>
<feature type="transmembrane region" description="Helical" evidence="2">
    <location>
        <begin position="80"/>
        <end position="102"/>
    </location>
</feature>
<evidence type="ECO:0000256" key="1">
    <source>
        <dbReference type="SAM" id="MobiDB-lite"/>
    </source>
</evidence>
<dbReference type="Proteomes" id="UP001497482">
    <property type="component" value="Chromosome 8"/>
</dbReference>
<evidence type="ECO:0000313" key="4">
    <source>
        <dbReference type="EMBL" id="CAL1613374.1"/>
    </source>
</evidence>
<evidence type="ECO:0000256" key="2">
    <source>
        <dbReference type="SAM" id="Phobius"/>
    </source>
</evidence>
<dbReference type="EMBL" id="OZ035830">
    <property type="protein sequence ID" value="CAL1613374.1"/>
    <property type="molecule type" value="Genomic_DNA"/>
</dbReference>
<feature type="chain" id="PRO_5043741061" evidence="3">
    <location>
        <begin position="33"/>
        <end position="159"/>
    </location>
</feature>